<evidence type="ECO:0000256" key="3">
    <source>
        <dbReference type="ARBA" id="ARBA00023125"/>
    </source>
</evidence>
<reference evidence="9" key="1">
    <citation type="submission" date="2020-11" db="EMBL/GenBank/DDBJ databases">
        <title>Sequencing the genomes of 1000 actinobacteria strains.</title>
        <authorList>
            <person name="Klenk H.-P."/>
        </authorList>
    </citation>
    <scope>NUCLEOTIDE SEQUENCE</scope>
    <source>
        <strain evidence="9">DSM 43175</strain>
    </source>
</reference>
<gene>
    <name evidence="9" type="ORF">IW256_005825</name>
</gene>
<keyword evidence="3 9" id="KW-0238">DNA-binding</keyword>
<comment type="caution">
    <text evidence="9">The sequence shown here is derived from an EMBL/GenBank/DDBJ whole genome shotgun (WGS) entry which is preliminary data.</text>
</comment>
<keyword evidence="1" id="KW-0319">Glycerol metabolism</keyword>
<dbReference type="PROSITE" id="PS51077">
    <property type="entry name" value="HTH_ICLR"/>
    <property type="match status" value="1"/>
</dbReference>
<dbReference type="InterPro" id="IPR050707">
    <property type="entry name" value="HTH_MetabolicPath_Reg"/>
</dbReference>
<organism evidence="9 10">
    <name type="scientific">Actinomadura viridis</name>
    <dbReference type="NCBI Taxonomy" id="58110"/>
    <lineage>
        <taxon>Bacteria</taxon>
        <taxon>Bacillati</taxon>
        <taxon>Actinomycetota</taxon>
        <taxon>Actinomycetes</taxon>
        <taxon>Streptosporangiales</taxon>
        <taxon>Thermomonosporaceae</taxon>
        <taxon>Actinomadura</taxon>
    </lineage>
</organism>
<dbReference type="GO" id="GO:0003700">
    <property type="term" value="F:DNA-binding transcription factor activity"/>
    <property type="evidence" value="ECO:0007669"/>
    <property type="project" value="TreeGrafter"/>
</dbReference>
<evidence type="ECO:0000256" key="1">
    <source>
        <dbReference type="ARBA" id="ARBA00022798"/>
    </source>
</evidence>
<sequence length="270" mass="28850">MSETFPVYGTGHLGSVANAIDVLKAFGTRGEWRVTELSRELGLGKSTTHRLLQTLAAGGLVEQVAERGTYVLGMELVRIARAAARRTTLGAVAHPHLAELAERTQDAVLLTVLRGHRYLCVDVVNEAHHIISVVQLGDTVGLHAGAGGKAILAFQPTVFRSLVLGEPLVHYTDQTIRSPEELEVELESVRRNGYAFSDGEVTAGSASIAAPIRDADGRVIASVNATTSSSRMRELGIERYRDPVLEAAHNISADLGYVRPGGAGRGRGQE</sequence>
<evidence type="ECO:0000259" key="8">
    <source>
        <dbReference type="PROSITE" id="PS51078"/>
    </source>
</evidence>
<dbReference type="SUPFAM" id="SSF46785">
    <property type="entry name" value="Winged helix' DNA-binding domain"/>
    <property type="match status" value="1"/>
</dbReference>
<dbReference type="GO" id="GO:0003677">
    <property type="term" value="F:DNA binding"/>
    <property type="evidence" value="ECO:0007669"/>
    <property type="project" value="UniProtKB-KW"/>
</dbReference>
<dbReference type="InterPro" id="IPR014757">
    <property type="entry name" value="Tscrpt_reg_IclR_C"/>
</dbReference>
<dbReference type="RefSeq" id="WP_197013991.1">
    <property type="nucleotide sequence ID" value="NZ_BAABES010000002.1"/>
</dbReference>
<dbReference type="GO" id="GO:0045892">
    <property type="term" value="P:negative regulation of DNA-templated transcription"/>
    <property type="evidence" value="ECO:0007669"/>
    <property type="project" value="TreeGrafter"/>
</dbReference>
<feature type="domain" description="HTH iclR-type" evidence="7">
    <location>
        <begin position="13"/>
        <end position="74"/>
    </location>
</feature>
<evidence type="ECO:0000313" key="9">
    <source>
        <dbReference type="EMBL" id="MBG6091712.1"/>
    </source>
</evidence>
<dbReference type="Gene3D" id="3.30.450.40">
    <property type="match status" value="1"/>
</dbReference>
<dbReference type="Proteomes" id="UP000614047">
    <property type="component" value="Unassembled WGS sequence"/>
</dbReference>
<evidence type="ECO:0000259" key="7">
    <source>
        <dbReference type="PROSITE" id="PS51077"/>
    </source>
</evidence>
<evidence type="ECO:0000256" key="6">
    <source>
        <dbReference type="ARBA" id="ARBA00070406"/>
    </source>
</evidence>
<evidence type="ECO:0000256" key="5">
    <source>
        <dbReference type="ARBA" id="ARBA00058938"/>
    </source>
</evidence>
<dbReference type="Gene3D" id="1.10.10.10">
    <property type="entry name" value="Winged helix-like DNA-binding domain superfamily/Winged helix DNA-binding domain"/>
    <property type="match status" value="1"/>
</dbReference>
<keyword evidence="10" id="KW-1185">Reference proteome</keyword>
<dbReference type="PROSITE" id="PS51078">
    <property type="entry name" value="ICLR_ED"/>
    <property type="match status" value="1"/>
</dbReference>
<dbReference type="PANTHER" id="PTHR30136">
    <property type="entry name" value="HELIX-TURN-HELIX TRANSCRIPTIONAL REGULATOR, ICLR FAMILY"/>
    <property type="match status" value="1"/>
</dbReference>
<evidence type="ECO:0000256" key="4">
    <source>
        <dbReference type="ARBA" id="ARBA00023163"/>
    </source>
</evidence>
<comment type="function">
    <text evidence="5">May be an activator protein for the gylABX operon.</text>
</comment>
<keyword evidence="2" id="KW-0805">Transcription regulation</keyword>
<evidence type="ECO:0000313" key="10">
    <source>
        <dbReference type="Proteomes" id="UP000614047"/>
    </source>
</evidence>
<dbReference type="Pfam" id="PF09339">
    <property type="entry name" value="HTH_IclR"/>
    <property type="match status" value="1"/>
</dbReference>
<feature type="domain" description="IclR-ED" evidence="8">
    <location>
        <begin position="75"/>
        <end position="257"/>
    </location>
</feature>
<evidence type="ECO:0000256" key="2">
    <source>
        <dbReference type="ARBA" id="ARBA00023015"/>
    </source>
</evidence>
<dbReference type="InterPro" id="IPR005471">
    <property type="entry name" value="Tscrpt_reg_IclR_N"/>
</dbReference>
<dbReference type="InterPro" id="IPR036390">
    <property type="entry name" value="WH_DNA-bd_sf"/>
</dbReference>
<dbReference type="SUPFAM" id="SSF55781">
    <property type="entry name" value="GAF domain-like"/>
    <property type="match status" value="1"/>
</dbReference>
<accession>A0A931GLN5</accession>
<dbReference type="GO" id="GO:0006071">
    <property type="term" value="P:glycerol metabolic process"/>
    <property type="evidence" value="ECO:0007669"/>
    <property type="project" value="UniProtKB-KW"/>
</dbReference>
<dbReference type="AlphaFoldDB" id="A0A931GLN5"/>
<proteinExistence type="predicted"/>
<dbReference type="InterPro" id="IPR029016">
    <property type="entry name" value="GAF-like_dom_sf"/>
</dbReference>
<dbReference type="SMART" id="SM00346">
    <property type="entry name" value="HTH_ICLR"/>
    <property type="match status" value="1"/>
</dbReference>
<dbReference type="PANTHER" id="PTHR30136:SF35">
    <property type="entry name" value="HTH-TYPE TRANSCRIPTIONAL REGULATOR RV1719"/>
    <property type="match status" value="1"/>
</dbReference>
<keyword evidence="4" id="KW-0804">Transcription</keyword>
<dbReference type="Pfam" id="PF01614">
    <property type="entry name" value="IclR_C"/>
    <property type="match status" value="1"/>
</dbReference>
<dbReference type="EMBL" id="JADOUA010000001">
    <property type="protein sequence ID" value="MBG6091712.1"/>
    <property type="molecule type" value="Genomic_DNA"/>
</dbReference>
<name>A0A931GLN5_9ACTN</name>
<protein>
    <recommendedName>
        <fullName evidence="6">Glycerol operon regulatory protein</fullName>
    </recommendedName>
</protein>
<dbReference type="InterPro" id="IPR036388">
    <property type="entry name" value="WH-like_DNA-bd_sf"/>
</dbReference>
<dbReference type="FunFam" id="1.10.10.10:FF:000056">
    <property type="entry name" value="IclR family transcriptional regulator"/>
    <property type="match status" value="1"/>
</dbReference>